<dbReference type="STRING" id="1121477.SAMN02745223_00702"/>
<evidence type="ECO:0000256" key="4">
    <source>
        <dbReference type="SAM" id="Phobius"/>
    </source>
</evidence>
<keyword evidence="2" id="KW-0378">Hydrolase</keyword>
<dbReference type="Gene3D" id="3.90.1310.10">
    <property type="entry name" value="Penicillin-binding protein 2a (Domain 2)"/>
    <property type="match status" value="1"/>
</dbReference>
<keyword evidence="3 4" id="KW-0472">Membrane</keyword>
<dbReference type="AlphaFoldDB" id="A0A0F5LP14"/>
<evidence type="ECO:0000256" key="1">
    <source>
        <dbReference type="ARBA" id="ARBA00004370"/>
    </source>
</evidence>
<dbReference type="PANTHER" id="PTHR30627:SF1">
    <property type="entry name" value="PEPTIDOGLYCAN D,D-TRANSPEPTIDASE FTSI"/>
    <property type="match status" value="1"/>
</dbReference>
<dbReference type="GO" id="GO:0004180">
    <property type="term" value="F:carboxypeptidase activity"/>
    <property type="evidence" value="ECO:0007669"/>
    <property type="project" value="UniProtKB-KW"/>
</dbReference>
<accession>A0A0F5LP14</accession>
<organism evidence="7 8">
    <name type="scientific">Devosia limi DSM 17137</name>
    <dbReference type="NCBI Taxonomy" id="1121477"/>
    <lineage>
        <taxon>Bacteria</taxon>
        <taxon>Pseudomonadati</taxon>
        <taxon>Pseudomonadota</taxon>
        <taxon>Alphaproteobacteria</taxon>
        <taxon>Hyphomicrobiales</taxon>
        <taxon>Devosiaceae</taxon>
        <taxon>Devosia</taxon>
    </lineage>
</organism>
<dbReference type="Pfam" id="PF00905">
    <property type="entry name" value="Transpeptidase"/>
    <property type="match status" value="1"/>
</dbReference>
<dbReference type="GO" id="GO:0071555">
    <property type="term" value="P:cell wall organization"/>
    <property type="evidence" value="ECO:0007669"/>
    <property type="project" value="TreeGrafter"/>
</dbReference>
<keyword evidence="7" id="KW-0131">Cell cycle</keyword>
<evidence type="ECO:0000313" key="7">
    <source>
        <dbReference type="EMBL" id="KKB84033.1"/>
    </source>
</evidence>
<sequence length="565" mass="61357">MEPDATIQLQGARKTRETLTRQRMRWAIAFVLLGFSVVLARLVWLGGIEVDTSIEGQSRSAIMASRPTILDRNGLEMALDLRVSSLFAEPRSIIDVEEATHGILTVLPHLDPDWLRQRLTGGRGFVWIARELSPQQRDRLMRLGIPGLDFLTETQRFYPAGTQAAHLMGAVNIDNVGIAGVEHYLDRDLDLALLQKLGLARGTLLQPVSLSVDMRAQHALHSELSDALDRYQAVAAAGAIMDVETGEVIALVSLPDFDPNRPSTMLEEGRFNRITAAKFEVGSIFKTITLAGALDSGAVDITDSVDARAGVRFGRHTISDYHGQYRILSVPEVYRYSSNIGMIRIVQAMGATAFREFLTRMGLDGAPVIELPEVTTSSIPARFSEVGAATASFGHGLSLTPLQVLSATSALVNGGYLMDPTIFRRPAGEAMLGATKVVTHETSKQIRYLMRLNALEGSGRRGNKLAHGYRLGGKTGTAEKVVNGRYSNDKVLTLFLSAFPMDAPRYAMIVLIDEPSPESAQPGRTAGWNAGEVSGRIVTRIAPMLMVHPSTNPALDATLVPPALI</sequence>
<evidence type="ECO:0000259" key="6">
    <source>
        <dbReference type="Pfam" id="PF03717"/>
    </source>
</evidence>
<keyword evidence="2" id="KW-0121">Carboxypeptidase</keyword>
<dbReference type="GO" id="GO:0008658">
    <property type="term" value="F:penicillin binding"/>
    <property type="evidence" value="ECO:0007669"/>
    <property type="project" value="InterPro"/>
</dbReference>
<evidence type="ECO:0000256" key="2">
    <source>
        <dbReference type="ARBA" id="ARBA00022645"/>
    </source>
</evidence>
<protein>
    <submittedName>
        <fullName evidence="7">Cell division protein</fullName>
    </submittedName>
</protein>
<dbReference type="Pfam" id="PF03717">
    <property type="entry name" value="PBP_dimer"/>
    <property type="match status" value="1"/>
</dbReference>
<dbReference type="PANTHER" id="PTHR30627">
    <property type="entry name" value="PEPTIDOGLYCAN D,D-TRANSPEPTIDASE"/>
    <property type="match status" value="1"/>
</dbReference>
<evidence type="ECO:0000256" key="3">
    <source>
        <dbReference type="ARBA" id="ARBA00023136"/>
    </source>
</evidence>
<dbReference type="SUPFAM" id="SSF56601">
    <property type="entry name" value="beta-lactamase/transpeptidase-like"/>
    <property type="match status" value="1"/>
</dbReference>
<feature type="transmembrane region" description="Helical" evidence="4">
    <location>
        <begin position="26"/>
        <end position="44"/>
    </location>
</feature>
<proteinExistence type="predicted"/>
<reference evidence="7 8" key="1">
    <citation type="submission" date="2015-03" db="EMBL/GenBank/DDBJ databases">
        <authorList>
            <person name="Hassan Y.I."/>
            <person name="Lepp D."/>
            <person name="Zhou T."/>
        </authorList>
    </citation>
    <scope>NUCLEOTIDE SEQUENCE [LARGE SCALE GENOMIC DNA]</scope>
    <source>
        <strain evidence="7 8">DSM 17137</strain>
    </source>
</reference>
<keyword evidence="4" id="KW-0812">Transmembrane</keyword>
<dbReference type="InterPro" id="IPR050515">
    <property type="entry name" value="Beta-lactam/transpept"/>
</dbReference>
<dbReference type="Proteomes" id="UP000033608">
    <property type="component" value="Unassembled WGS sequence"/>
</dbReference>
<feature type="domain" description="Penicillin-binding protein transpeptidase" evidence="5">
    <location>
        <begin position="239"/>
        <end position="520"/>
    </location>
</feature>
<dbReference type="GO" id="GO:0051301">
    <property type="term" value="P:cell division"/>
    <property type="evidence" value="ECO:0007669"/>
    <property type="project" value="UniProtKB-KW"/>
</dbReference>
<evidence type="ECO:0000259" key="5">
    <source>
        <dbReference type="Pfam" id="PF00905"/>
    </source>
</evidence>
<gene>
    <name evidence="7" type="ORF">VW29_12245</name>
</gene>
<keyword evidence="2" id="KW-0645">Protease</keyword>
<keyword evidence="8" id="KW-1185">Reference proteome</keyword>
<dbReference type="InterPro" id="IPR012338">
    <property type="entry name" value="Beta-lactam/transpept-like"/>
</dbReference>
<name>A0A0F5LP14_9HYPH</name>
<keyword evidence="7" id="KW-0132">Cell division</keyword>
<comment type="subcellular location">
    <subcellularLocation>
        <location evidence="1">Membrane</location>
    </subcellularLocation>
</comment>
<comment type="caution">
    <text evidence="7">The sequence shown here is derived from an EMBL/GenBank/DDBJ whole genome shotgun (WGS) entry which is preliminary data.</text>
</comment>
<evidence type="ECO:0000313" key="8">
    <source>
        <dbReference type="Proteomes" id="UP000033608"/>
    </source>
</evidence>
<dbReference type="SUPFAM" id="SSF56519">
    <property type="entry name" value="Penicillin binding protein dimerisation domain"/>
    <property type="match status" value="1"/>
</dbReference>
<dbReference type="EMBL" id="LAJF01000084">
    <property type="protein sequence ID" value="KKB84033.1"/>
    <property type="molecule type" value="Genomic_DNA"/>
</dbReference>
<dbReference type="InterPro" id="IPR001460">
    <property type="entry name" value="PCN-bd_Tpept"/>
</dbReference>
<dbReference type="InterPro" id="IPR036138">
    <property type="entry name" value="PBP_dimer_sf"/>
</dbReference>
<dbReference type="PATRIC" id="fig|1121477.3.peg.3603"/>
<dbReference type="GO" id="GO:0005886">
    <property type="term" value="C:plasma membrane"/>
    <property type="evidence" value="ECO:0007669"/>
    <property type="project" value="TreeGrafter"/>
</dbReference>
<dbReference type="Gene3D" id="3.40.710.10">
    <property type="entry name" value="DD-peptidase/beta-lactamase superfamily"/>
    <property type="match status" value="1"/>
</dbReference>
<dbReference type="InterPro" id="IPR005311">
    <property type="entry name" value="PBP_dimer"/>
</dbReference>
<dbReference type="Gene3D" id="3.30.450.330">
    <property type="match status" value="1"/>
</dbReference>
<feature type="domain" description="Penicillin-binding protein dimerisation" evidence="6">
    <location>
        <begin position="62"/>
        <end position="173"/>
    </location>
</feature>
<keyword evidence="4" id="KW-1133">Transmembrane helix</keyword>